<dbReference type="AlphaFoldDB" id="A0A6P5EY08"/>
<feature type="chain" id="PRO_5027848334" evidence="1">
    <location>
        <begin position="35"/>
        <end position="210"/>
    </location>
</feature>
<sequence>MATMSSSSSSSSSSSRPHVLLLFFFLLHLAAVGADEHFDNLLLGAAQRLPPPPPDSFLLVLMSHMPQDVSLSCKTWTPGSSDDYFQSFSLQTNEARRKYFRLSDKALSHGYAVSCYYAYRGNFAADVVIFNSLRPDADQCRVKNDGCRILIDADSVMYNITRSGGKQVVGDLPAKQCKWFLFFAYDCRQKPHSHPFVGRVISRWQWWTSS</sequence>
<proteinExistence type="predicted"/>
<organism evidence="3 4">
    <name type="scientific">Ananas comosus</name>
    <name type="common">Pineapple</name>
    <name type="synonym">Ananas ananas</name>
    <dbReference type="NCBI Taxonomy" id="4615"/>
    <lineage>
        <taxon>Eukaryota</taxon>
        <taxon>Viridiplantae</taxon>
        <taxon>Streptophyta</taxon>
        <taxon>Embryophyta</taxon>
        <taxon>Tracheophyta</taxon>
        <taxon>Spermatophyta</taxon>
        <taxon>Magnoliopsida</taxon>
        <taxon>Liliopsida</taxon>
        <taxon>Poales</taxon>
        <taxon>Bromeliaceae</taxon>
        <taxon>Bromelioideae</taxon>
        <taxon>Ananas</taxon>
    </lineage>
</organism>
<dbReference type="RefSeq" id="XP_020088397.1">
    <property type="nucleotide sequence ID" value="XM_020232808.1"/>
</dbReference>
<accession>A0A6P5EY08</accession>
<dbReference type="Proteomes" id="UP000515123">
    <property type="component" value="Linkage group 5"/>
</dbReference>
<dbReference type="Pfam" id="PF24974">
    <property type="entry name" value="DUF7771"/>
    <property type="match status" value="1"/>
</dbReference>
<evidence type="ECO:0000256" key="1">
    <source>
        <dbReference type="SAM" id="SignalP"/>
    </source>
</evidence>
<feature type="domain" description="DUF7771" evidence="2">
    <location>
        <begin position="113"/>
        <end position="200"/>
    </location>
</feature>
<evidence type="ECO:0000313" key="3">
    <source>
        <dbReference type="Proteomes" id="UP000515123"/>
    </source>
</evidence>
<dbReference type="PANTHER" id="PTHR36487:SF1">
    <property type="entry name" value="OS08G0528200 PROTEIN"/>
    <property type="match status" value="1"/>
</dbReference>
<feature type="signal peptide" evidence="1">
    <location>
        <begin position="1"/>
        <end position="34"/>
    </location>
</feature>
<dbReference type="PANTHER" id="PTHR36487">
    <property type="entry name" value="OS09G0296500 PROTEIN-RELATED"/>
    <property type="match status" value="1"/>
</dbReference>
<dbReference type="InterPro" id="IPR056673">
    <property type="entry name" value="DUF7771"/>
</dbReference>
<protein>
    <submittedName>
        <fullName evidence="4">Uncharacterized protein LOC109710300</fullName>
    </submittedName>
</protein>
<gene>
    <name evidence="4" type="primary">LOC109710300</name>
</gene>
<name>A0A6P5EY08_ANACO</name>
<keyword evidence="3" id="KW-1185">Reference proteome</keyword>
<dbReference type="OrthoDB" id="661098at2759"/>
<reference evidence="3" key="1">
    <citation type="journal article" date="2015" name="Nat. Genet.">
        <title>The pineapple genome and the evolution of CAM photosynthesis.</title>
        <authorList>
            <person name="Ming R."/>
            <person name="VanBuren R."/>
            <person name="Wai C.M."/>
            <person name="Tang H."/>
            <person name="Schatz M.C."/>
            <person name="Bowers J.E."/>
            <person name="Lyons E."/>
            <person name="Wang M.L."/>
            <person name="Chen J."/>
            <person name="Biggers E."/>
            <person name="Zhang J."/>
            <person name="Huang L."/>
            <person name="Zhang L."/>
            <person name="Miao W."/>
            <person name="Zhang J."/>
            <person name="Ye Z."/>
            <person name="Miao C."/>
            <person name="Lin Z."/>
            <person name="Wang H."/>
            <person name="Zhou H."/>
            <person name="Yim W.C."/>
            <person name="Priest H.D."/>
            <person name="Zheng C."/>
            <person name="Woodhouse M."/>
            <person name="Edger P.P."/>
            <person name="Guyot R."/>
            <person name="Guo H.B."/>
            <person name="Guo H."/>
            <person name="Zheng G."/>
            <person name="Singh R."/>
            <person name="Sharma A."/>
            <person name="Min X."/>
            <person name="Zheng Y."/>
            <person name="Lee H."/>
            <person name="Gurtowski J."/>
            <person name="Sedlazeck F.J."/>
            <person name="Harkess A."/>
            <person name="McKain M.R."/>
            <person name="Liao Z."/>
            <person name="Fang J."/>
            <person name="Liu J."/>
            <person name="Zhang X."/>
            <person name="Zhang Q."/>
            <person name="Hu W."/>
            <person name="Qin Y."/>
            <person name="Wang K."/>
            <person name="Chen L.Y."/>
            <person name="Shirley N."/>
            <person name="Lin Y.R."/>
            <person name="Liu L.Y."/>
            <person name="Hernandez A.G."/>
            <person name="Wright C.L."/>
            <person name="Bulone V."/>
            <person name="Tuskan G.A."/>
            <person name="Heath K."/>
            <person name="Zee F."/>
            <person name="Moore P.H."/>
            <person name="Sunkar R."/>
            <person name="Leebens-Mack J.H."/>
            <person name="Mockler T."/>
            <person name="Bennetzen J.L."/>
            <person name="Freeling M."/>
            <person name="Sankoff D."/>
            <person name="Paterson A.H."/>
            <person name="Zhu X."/>
            <person name="Yang X."/>
            <person name="Smith J.A."/>
            <person name="Cushman J.C."/>
            <person name="Paull R.E."/>
            <person name="Yu Q."/>
        </authorList>
    </citation>
    <scope>NUCLEOTIDE SEQUENCE [LARGE SCALE GENOMIC DNA]</scope>
    <source>
        <strain evidence="3">cv. F153</strain>
    </source>
</reference>
<keyword evidence="1" id="KW-0732">Signal</keyword>
<evidence type="ECO:0000259" key="2">
    <source>
        <dbReference type="Pfam" id="PF24974"/>
    </source>
</evidence>
<dbReference type="GeneID" id="109710300"/>
<evidence type="ECO:0000313" key="4">
    <source>
        <dbReference type="RefSeq" id="XP_020088397.1"/>
    </source>
</evidence>
<reference evidence="4" key="2">
    <citation type="submission" date="2025-08" db="UniProtKB">
        <authorList>
            <consortium name="RefSeq"/>
        </authorList>
    </citation>
    <scope>IDENTIFICATION</scope>
    <source>
        <tissue evidence="4">Leaf</tissue>
    </source>
</reference>